<proteinExistence type="predicted"/>
<evidence type="ECO:0000259" key="3">
    <source>
        <dbReference type="Pfam" id="PF15633"/>
    </source>
</evidence>
<dbReference type="OrthoDB" id="2972467at2"/>
<feature type="signal peptide" evidence="2">
    <location>
        <begin position="1"/>
        <end position="24"/>
    </location>
</feature>
<sequence>MKNQFLKKIVLLGMLMPLSIYVHAQSSNQNYVQTRTPMVAVTDPATLSSLPYTQQQTTIQYYDGLGRPLQTVQKQATTNAKDIVQPFEYDALGREVKKYLPYSNITGSQDGGYKTNALTAGQGVWAHYKLATQSIDTTSFPFAETILEASPLNRMTEQGAPGKAFRVLKDATGKTTSLGNTIKTEYSTNTATEVKLWKLTANGATGTTNYNAGQLYKTISKDENWKATDLQHGTVEEFKDKAGRVVLKRTFNKNQQGATETLSTYYVYDDFGNLRYVIPPAVSATSFSESVTDNVFNNFIYAYRYDNRQRVIQKKIPGAWWVHLVYNRINQLVFTQDSVQRKNKEWLFTKYDAMGRVILTGIYTDTARRSTLQAKVNAQTANLWEGQGSAHYGYTKGALPTTAMKVLVANYYDDYSFAMPTGYTYVADSLNTQSLMTRGLLTASMVKVLNSNDSLWTVNYYDSKGQVVQVHRQNYIGGKDLVNTRYSFTGLPLVVKRIHTNSKGTGTQTFLTWYTYDHMGRKTRTREKIINGTVNASGQPVVLADYVYNELGQLITKKLHQASGASTYAQTVDYQYNIRGWLKKINDPAAVTGVLTGTADKFGMELKYDNGPVPQFNGNISDIIWKGSYRDTLQEYSFGYDKLNRLLKAQSMQGGLSNNYQERIDEYDLMGNIKKLSRRSRNVLIDSLVYSYKNSNNSNQLDQVDEFSNAATIYKNLGFSEPVSMQQAGEYTYDVNGNLSTDKNGLITAISYNYLNLPQSITKNGTTVNYVYDATGRKLRKTVGTTSEEYVDGLQLQTFNGTTTINFIATEEGRASWNGASNPYYYRYNLTDHLGNVRATVNESGTSEQEDSYYAFGLQMPGKSYTPSGDNKYLYNGKELQKELGWYDYGARFFDPTLGRWHVLDPLAEMSSGFSPYVYGNNNPVLMIDPDGMMSRYNWATNQYYDDKDGDGKQGKKEKNVEWDQVQQEYSLGGSGGDDPKKKGEKSAASNVASGFGDGALGTWEGIKSQFTLNGYLNGLANTFTFGTHGSIQLGEKVFDLASNIPNYTAADYEYGAGYAFEKVVELYLFKKLGNAIAKTSTPLYHYTSEAGYNAIMDTKVLNPSIGLKNARFGSGQYFTDIAPGMFTKGQTSYRLFGVPWNGSRLTHFIKIETSGLNIIQNKPFNFLNPSPTPLNLKGRILGGGKTGF</sequence>
<protein>
    <submittedName>
        <fullName evidence="5">RHS repeat-associated core domain protein</fullName>
    </submittedName>
</protein>
<gene>
    <name evidence="5" type="ordered locus">Solca_2493</name>
</gene>
<dbReference type="AlphaFoldDB" id="H8KUP4"/>
<dbReference type="RefSeq" id="WP_014680755.1">
    <property type="nucleotide sequence ID" value="NC_017770.1"/>
</dbReference>
<dbReference type="InterPro" id="IPR050708">
    <property type="entry name" value="T6SS_VgrG/RHS"/>
</dbReference>
<dbReference type="STRING" id="929556.Solca_2493"/>
<dbReference type="KEGG" id="scn:Solca_2493"/>
<reference evidence="5" key="1">
    <citation type="submission" date="2012-02" db="EMBL/GenBank/DDBJ databases">
        <title>The complete genome of Solitalea canadensis DSM 3403.</title>
        <authorList>
            <consortium name="US DOE Joint Genome Institute (JGI-PGF)"/>
            <person name="Lucas S."/>
            <person name="Copeland A."/>
            <person name="Lapidus A."/>
            <person name="Glavina del Rio T."/>
            <person name="Dalin E."/>
            <person name="Tice H."/>
            <person name="Bruce D."/>
            <person name="Goodwin L."/>
            <person name="Pitluck S."/>
            <person name="Peters L."/>
            <person name="Ovchinnikova G."/>
            <person name="Lu M."/>
            <person name="Kyrpides N."/>
            <person name="Mavromatis K."/>
            <person name="Ivanova N."/>
            <person name="Brettin T."/>
            <person name="Detter J.C."/>
            <person name="Han C."/>
            <person name="Larimer F."/>
            <person name="Land M."/>
            <person name="Hauser L."/>
            <person name="Markowitz V."/>
            <person name="Cheng J.-F."/>
            <person name="Hugenholtz P."/>
            <person name="Woyke T."/>
            <person name="Wu D."/>
            <person name="Spring S."/>
            <person name="Schroeder M."/>
            <person name="Kopitz M."/>
            <person name="Brambilla E."/>
            <person name="Klenk H.-P."/>
            <person name="Eisen J.A."/>
        </authorList>
    </citation>
    <scope>NUCLEOTIDE SEQUENCE</scope>
    <source>
        <strain evidence="5">DSM 3403</strain>
    </source>
</reference>
<dbReference type="InterPro" id="IPR045619">
    <property type="entry name" value="DUF6443"/>
</dbReference>
<dbReference type="Proteomes" id="UP000007590">
    <property type="component" value="Chromosome"/>
</dbReference>
<dbReference type="HOGENOM" id="CLU_004466_1_0_10"/>
<feature type="domain" description="Tox-ART-HYD1" evidence="3">
    <location>
        <begin position="1084"/>
        <end position="1181"/>
    </location>
</feature>
<keyword evidence="2" id="KW-0732">Signal</keyword>
<accession>H8KUP4</accession>
<evidence type="ECO:0000256" key="1">
    <source>
        <dbReference type="SAM" id="MobiDB-lite"/>
    </source>
</evidence>
<dbReference type="PANTHER" id="PTHR32305">
    <property type="match status" value="1"/>
</dbReference>
<dbReference type="EMBL" id="CP003349">
    <property type="protein sequence ID" value="AFD07528.1"/>
    <property type="molecule type" value="Genomic_DNA"/>
</dbReference>
<dbReference type="Pfam" id="PF15633">
    <property type="entry name" value="Tox-ART-HYD1"/>
    <property type="match status" value="1"/>
</dbReference>
<organism evidence="5 6">
    <name type="scientific">Solitalea canadensis (strain ATCC 29591 / DSM 3403 / JCM 21819 / LMG 8368 / NBRC 15130 / NCIMB 12057 / USAM 9D)</name>
    <name type="common">Flexibacter canadensis</name>
    <dbReference type="NCBI Taxonomy" id="929556"/>
    <lineage>
        <taxon>Bacteria</taxon>
        <taxon>Pseudomonadati</taxon>
        <taxon>Bacteroidota</taxon>
        <taxon>Sphingobacteriia</taxon>
        <taxon>Sphingobacteriales</taxon>
        <taxon>Sphingobacteriaceae</taxon>
        <taxon>Solitalea</taxon>
    </lineage>
</organism>
<feature type="chain" id="PRO_5003613212" evidence="2">
    <location>
        <begin position="25"/>
        <end position="1189"/>
    </location>
</feature>
<feature type="region of interest" description="Disordered" evidence="1">
    <location>
        <begin position="970"/>
        <end position="989"/>
    </location>
</feature>
<dbReference type="NCBIfam" id="TIGR03696">
    <property type="entry name" value="Rhs_assc_core"/>
    <property type="match status" value="1"/>
</dbReference>
<evidence type="ECO:0000313" key="6">
    <source>
        <dbReference type="Proteomes" id="UP000007590"/>
    </source>
</evidence>
<feature type="domain" description="DUF6443" evidence="4">
    <location>
        <begin position="33"/>
        <end position="174"/>
    </location>
</feature>
<name>H8KUP4_SOLCM</name>
<dbReference type="Pfam" id="PF20041">
    <property type="entry name" value="DUF6443"/>
    <property type="match status" value="1"/>
</dbReference>
<dbReference type="eggNOG" id="COG3209">
    <property type="taxonomic scope" value="Bacteria"/>
</dbReference>
<evidence type="ECO:0000256" key="2">
    <source>
        <dbReference type="SAM" id="SignalP"/>
    </source>
</evidence>
<dbReference type="PANTHER" id="PTHR32305:SF15">
    <property type="entry name" value="PROTEIN RHSA-RELATED"/>
    <property type="match status" value="1"/>
</dbReference>
<keyword evidence="6" id="KW-1185">Reference proteome</keyword>
<dbReference type="Gene3D" id="2.180.10.10">
    <property type="entry name" value="RHS repeat-associated core"/>
    <property type="match status" value="1"/>
</dbReference>
<dbReference type="InterPro" id="IPR028920">
    <property type="entry name" value="Tox-ART-HYD1_dom"/>
</dbReference>
<evidence type="ECO:0000313" key="5">
    <source>
        <dbReference type="EMBL" id="AFD07528.1"/>
    </source>
</evidence>
<evidence type="ECO:0000259" key="4">
    <source>
        <dbReference type="Pfam" id="PF20041"/>
    </source>
</evidence>
<dbReference type="InterPro" id="IPR022385">
    <property type="entry name" value="Rhs_assc_core"/>
</dbReference>